<dbReference type="PANTHER" id="PTHR33044">
    <property type="entry name" value="BIFUNCTIONAL INHIBITOR/LIPID-TRANSFER PROTEIN/SEED STORAGE 2S ALBUMIN SUPERFAMILY PROTEIN-RELATED"/>
    <property type="match status" value="1"/>
</dbReference>
<dbReference type="InterPro" id="IPR016140">
    <property type="entry name" value="Bifunc_inhib/LTP/seed_store"/>
</dbReference>
<keyword evidence="6" id="KW-1015">Disulfide bond</keyword>
<gene>
    <name evidence="12" type="ORF">RJ641_004030</name>
</gene>
<name>A0AAN8VHL2_9MAGN</name>
<comment type="similarity">
    <text evidence="2">Belongs to the plant LTP family.</text>
</comment>
<evidence type="ECO:0000256" key="10">
    <source>
        <dbReference type="SAM" id="Phobius"/>
    </source>
</evidence>
<keyword evidence="10" id="KW-0812">Transmembrane</keyword>
<feature type="compositionally biased region" description="Low complexity" evidence="9">
    <location>
        <begin position="145"/>
        <end position="159"/>
    </location>
</feature>
<dbReference type="CDD" id="cd00010">
    <property type="entry name" value="AAI_LTSS"/>
    <property type="match status" value="1"/>
</dbReference>
<dbReference type="InterPro" id="IPR036312">
    <property type="entry name" value="Bifun_inhib/LTP/seed_sf"/>
</dbReference>
<keyword evidence="3" id="KW-1003">Cell membrane</keyword>
<sequence>MYINLTKPSFIPLVHNNLNHTKHPKALDNSGFNLIASKMAKKVMVLSLVLILMTTFWAGVIAQSNCTTVLISLSPCLDYVSGNSTTPSPACCTQLANVVMSQPRCLCEILNDGGASLGLSINRTQALALPKACNVQTPPISECNATSPASSPSGAPQSPCTVPSSSGSASKTLPSTDGSSREGSYTRLPFLMLLFLLFVASYGS</sequence>
<keyword evidence="5" id="KW-0732">Signal</keyword>
<dbReference type="Pfam" id="PF14368">
    <property type="entry name" value="LTP_2"/>
    <property type="match status" value="1"/>
</dbReference>
<dbReference type="SUPFAM" id="SSF47699">
    <property type="entry name" value="Bifunctional inhibitor/lipid-transfer protein/seed storage 2S albumin"/>
    <property type="match status" value="1"/>
</dbReference>
<feature type="non-terminal residue" evidence="12">
    <location>
        <position position="204"/>
    </location>
</feature>
<dbReference type="GO" id="GO:0008289">
    <property type="term" value="F:lipid binding"/>
    <property type="evidence" value="ECO:0007669"/>
    <property type="project" value="InterPro"/>
</dbReference>
<evidence type="ECO:0000256" key="1">
    <source>
        <dbReference type="ARBA" id="ARBA00004609"/>
    </source>
</evidence>
<evidence type="ECO:0000256" key="4">
    <source>
        <dbReference type="ARBA" id="ARBA00022622"/>
    </source>
</evidence>
<evidence type="ECO:0000256" key="7">
    <source>
        <dbReference type="ARBA" id="ARBA00023180"/>
    </source>
</evidence>
<dbReference type="PRINTS" id="PR00382">
    <property type="entry name" value="LIPIDTRNSFER"/>
</dbReference>
<feature type="region of interest" description="Disordered" evidence="9">
    <location>
        <begin position="144"/>
        <end position="182"/>
    </location>
</feature>
<dbReference type="GO" id="GO:0098552">
    <property type="term" value="C:side of membrane"/>
    <property type="evidence" value="ECO:0007669"/>
    <property type="project" value="UniProtKB-KW"/>
</dbReference>
<evidence type="ECO:0000256" key="8">
    <source>
        <dbReference type="ARBA" id="ARBA00023288"/>
    </source>
</evidence>
<dbReference type="AlphaFoldDB" id="A0AAN8VHL2"/>
<evidence type="ECO:0000256" key="5">
    <source>
        <dbReference type="ARBA" id="ARBA00022729"/>
    </source>
</evidence>
<keyword evidence="8" id="KW-0449">Lipoprotein</keyword>
<dbReference type="Gene3D" id="1.10.110.10">
    <property type="entry name" value="Plant lipid-transfer and hydrophobic proteins"/>
    <property type="match status" value="1"/>
</dbReference>
<dbReference type="GO" id="GO:0006869">
    <property type="term" value="P:lipid transport"/>
    <property type="evidence" value="ECO:0007669"/>
    <property type="project" value="InterPro"/>
</dbReference>
<keyword evidence="10" id="KW-1133">Transmembrane helix</keyword>
<comment type="caution">
    <text evidence="12">The sequence shown here is derived from an EMBL/GenBank/DDBJ whole genome shotgun (WGS) entry which is preliminary data.</text>
</comment>
<keyword evidence="7" id="KW-0325">Glycoprotein</keyword>
<dbReference type="EMBL" id="JBAMMX010000012">
    <property type="protein sequence ID" value="KAK6929936.1"/>
    <property type="molecule type" value="Genomic_DNA"/>
</dbReference>
<evidence type="ECO:0000256" key="6">
    <source>
        <dbReference type="ARBA" id="ARBA00023157"/>
    </source>
</evidence>
<protein>
    <submittedName>
        <fullName evidence="12">Bifunctional inhibitor/plant lipid transfer protein/seed storage helical domain</fullName>
    </submittedName>
</protein>
<accession>A0AAN8VHL2</accession>
<dbReference type="GO" id="GO:0005886">
    <property type="term" value="C:plasma membrane"/>
    <property type="evidence" value="ECO:0007669"/>
    <property type="project" value="UniProtKB-SubCell"/>
</dbReference>
<dbReference type="InterPro" id="IPR000528">
    <property type="entry name" value="Plant_nsLTP"/>
</dbReference>
<dbReference type="InterPro" id="IPR043325">
    <property type="entry name" value="LTSS"/>
</dbReference>
<feature type="compositionally biased region" description="Polar residues" evidence="9">
    <location>
        <begin position="160"/>
        <end position="182"/>
    </location>
</feature>
<comment type="subcellular location">
    <subcellularLocation>
        <location evidence="1">Cell membrane</location>
        <topology evidence="1">Lipid-anchor</topology>
        <topology evidence="1">GPI-anchor</topology>
    </subcellularLocation>
</comment>
<evidence type="ECO:0000313" key="13">
    <source>
        <dbReference type="Proteomes" id="UP001370490"/>
    </source>
</evidence>
<evidence type="ECO:0000313" key="12">
    <source>
        <dbReference type="EMBL" id="KAK6929936.1"/>
    </source>
</evidence>
<keyword evidence="13" id="KW-1185">Reference proteome</keyword>
<feature type="domain" description="Bifunctional inhibitor/plant lipid transfer protein/seed storage helical" evidence="11">
    <location>
        <begin position="66"/>
        <end position="143"/>
    </location>
</feature>
<keyword evidence="10" id="KW-0472">Membrane</keyword>
<keyword evidence="4" id="KW-0336">GPI-anchor</keyword>
<evidence type="ECO:0000256" key="9">
    <source>
        <dbReference type="SAM" id="MobiDB-lite"/>
    </source>
</evidence>
<proteinExistence type="inferred from homology"/>
<evidence type="ECO:0000256" key="3">
    <source>
        <dbReference type="ARBA" id="ARBA00022475"/>
    </source>
</evidence>
<dbReference type="FunFam" id="1.10.110.10:FF:000001">
    <property type="entry name" value="Bifunctional inhibitor/lipid-transfer protein/seed storage 2S albumin superfamily protein"/>
    <property type="match status" value="1"/>
</dbReference>
<evidence type="ECO:0000256" key="2">
    <source>
        <dbReference type="ARBA" id="ARBA00009748"/>
    </source>
</evidence>
<reference evidence="12 13" key="1">
    <citation type="submission" date="2023-12" db="EMBL/GenBank/DDBJ databases">
        <title>A high-quality genome assembly for Dillenia turbinata (Dilleniales).</title>
        <authorList>
            <person name="Chanderbali A."/>
        </authorList>
    </citation>
    <scope>NUCLEOTIDE SEQUENCE [LARGE SCALE GENOMIC DNA]</scope>
    <source>
        <strain evidence="12">LSX21</strain>
        <tissue evidence="12">Leaf</tissue>
    </source>
</reference>
<dbReference type="SMART" id="SM00499">
    <property type="entry name" value="AAI"/>
    <property type="match status" value="1"/>
</dbReference>
<evidence type="ECO:0000259" key="11">
    <source>
        <dbReference type="SMART" id="SM00499"/>
    </source>
</evidence>
<organism evidence="12 13">
    <name type="scientific">Dillenia turbinata</name>
    <dbReference type="NCBI Taxonomy" id="194707"/>
    <lineage>
        <taxon>Eukaryota</taxon>
        <taxon>Viridiplantae</taxon>
        <taxon>Streptophyta</taxon>
        <taxon>Embryophyta</taxon>
        <taxon>Tracheophyta</taxon>
        <taxon>Spermatophyta</taxon>
        <taxon>Magnoliopsida</taxon>
        <taxon>eudicotyledons</taxon>
        <taxon>Gunneridae</taxon>
        <taxon>Pentapetalae</taxon>
        <taxon>Dilleniales</taxon>
        <taxon>Dilleniaceae</taxon>
        <taxon>Dillenia</taxon>
    </lineage>
</organism>
<dbReference type="Proteomes" id="UP001370490">
    <property type="component" value="Unassembled WGS sequence"/>
</dbReference>
<feature type="transmembrane region" description="Helical" evidence="10">
    <location>
        <begin position="43"/>
        <end position="62"/>
    </location>
</feature>